<dbReference type="Proteomes" id="UP001589810">
    <property type="component" value="Unassembled WGS sequence"/>
</dbReference>
<dbReference type="InterPro" id="IPR029058">
    <property type="entry name" value="AB_hydrolase_fold"/>
</dbReference>
<proteinExistence type="predicted"/>
<accession>A0ABV6MK08</accession>
<evidence type="ECO:0000259" key="1">
    <source>
        <dbReference type="Pfam" id="PF00326"/>
    </source>
</evidence>
<reference evidence="2 3" key="1">
    <citation type="submission" date="2024-09" db="EMBL/GenBank/DDBJ databases">
        <authorList>
            <person name="Sun Q."/>
            <person name="Mori K."/>
        </authorList>
    </citation>
    <scope>NUCLEOTIDE SEQUENCE [LARGE SCALE GENOMIC DNA]</scope>
    <source>
        <strain evidence="2 3">TBRC 1432</strain>
    </source>
</reference>
<dbReference type="RefSeq" id="WP_379793768.1">
    <property type="nucleotide sequence ID" value="NZ_JBHLUD010000001.1"/>
</dbReference>
<dbReference type="PANTHER" id="PTHR43056">
    <property type="entry name" value="PEPTIDASE S9 PROLYL OLIGOPEPTIDASE"/>
    <property type="match status" value="1"/>
</dbReference>
<organism evidence="2 3">
    <name type="scientific">Kutzneria chonburiensis</name>
    <dbReference type="NCBI Taxonomy" id="1483604"/>
    <lineage>
        <taxon>Bacteria</taxon>
        <taxon>Bacillati</taxon>
        <taxon>Actinomycetota</taxon>
        <taxon>Actinomycetes</taxon>
        <taxon>Pseudonocardiales</taxon>
        <taxon>Pseudonocardiaceae</taxon>
        <taxon>Kutzneria</taxon>
    </lineage>
</organism>
<dbReference type="InterPro" id="IPR001375">
    <property type="entry name" value="Peptidase_S9_cat"/>
</dbReference>
<gene>
    <name evidence="2" type="ORF">ACFFH7_03950</name>
</gene>
<dbReference type="InterPro" id="IPR050585">
    <property type="entry name" value="Xaa-Pro_dipeptidyl-ppase/CocE"/>
</dbReference>
<feature type="domain" description="Peptidase S9 prolyl oligopeptidase catalytic" evidence="1">
    <location>
        <begin position="441"/>
        <end position="646"/>
    </location>
</feature>
<dbReference type="EMBL" id="JBHLUD010000001">
    <property type="protein sequence ID" value="MFC0540619.1"/>
    <property type="molecule type" value="Genomic_DNA"/>
</dbReference>
<protein>
    <submittedName>
        <fullName evidence="2">Prolyl oligopeptidase family serine peptidase</fullName>
    </submittedName>
</protein>
<dbReference type="PANTHER" id="PTHR43056:SF5">
    <property type="entry name" value="PEPTIDASE S9 PROLYL OLIGOPEPTIDASE CATALYTIC DOMAIN-CONTAINING PROTEIN"/>
    <property type="match status" value="1"/>
</dbReference>
<evidence type="ECO:0000313" key="3">
    <source>
        <dbReference type="Proteomes" id="UP001589810"/>
    </source>
</evidence>
<dbReference type="Gene3D" id="2.120.10.30">
    <property type="entry name" value="TolB, C-terminal domain"/>
    <property type="match status" value="1"/>
</dbReference>
<dbReference type="Pfam" id="PF00326">
    <property type="entry name" value="Peptidase_S9"/>
    <property type="match status" value="1"/>
</dbReference>
<dbReference type="InterPro" id="IPR011042">
    <property type="entry name" value="6-blade_b-propeller_TolB-like"/>
</dbReference>
<name>A0ABV6MK08_9PSEU</name>
<dbReference type="SUPFAM" id="SSF69304">
    <property type="entry name" value="Tricorn protease N-terminal domain"/>
    <property type="match status" value="1"/>
</dbReference>
<dbReference type="Gene3D" id="3.40.50.1820">
    <property type="entry name" value="alpha/beta hydrolase"/>
    <property type="match status" value="1"/>
</dbReference>
<evidence type="ECO:0000313" key="2">
    <source>
        <dbReference type="EMBL" id="MFC0540619.1"/>
    </source>
</evidence>
<comment type="caution">
    <text evidence="2">The sequence shown here is derived from an EMBL/GenBank/DDBJ whole genome shotgun (WGS) entry which is preliminary data.</text>
</comment>
<keyword evidence="3" id="KW-1185">Reference proteome</keyword>
<sequence>MTNTAPHGAWQSPLSAEDVARAGGEPRWLMEQWVTVVDDAVWWAELRPTEGGRSAVVRWTPDGGTEEMLPTGWNARNRLHEMGSRPFAVDADGERFVFTNWDDHRLYLKEPGSDPAPLTPLPEVPASLRYSDAIFHGDEVWCLREAITGPRGTDTWRELIAVPLDGSGDVRVLAHSHRFMHGPRVSPDGRHLAWLGWDHPAMPWDGTELCVATVNENGVVGSHRVLAGGPKEAICQLWWTGDDALTVLSDPDGWWNPYRVGLDGTQTPLWTGEQEMGGPLWRPGLSWGAPLADGRIGLISVAWRERDGRQINAAGLVVLDPATGELTRIDSPHTAWAGLAASGTTFAAVAAGPDDQPTVVRVDADSGEITPLTPPRYTPLPPEWRPQSWHRRFPAEDGSDIHAVVYLPRNPDYAAPEGELPPLLVTVHGGPTGRAIDALDPEITFFTSRGIAVVQVNHGGSVGLGRAYRERLRGQWGVIDVQDCVIVATTLADEGLVDRDRLVIRGGSAGGWTTCQSLTTVDTYRCGTSYYPVVDPLGWATGDTHDLESHYLYSMLGPLPEAEPLYHERSPIANAHRLTAPLLMLEGEEDVICPPEPCERMMAAIKGRDILHAYLTFPGEQHVFRRSESVRRALESELSFYGQILGFDPVGVPRLELTT</sequence>
<dbReference type="SUPFAM" id="SSF53474">
    <property type="entry name" value="alpha/beta-Hydrolases"/>
    <property type="match status" value="1"/>
</dbReference>